<dbReference type="EMBL" id="LIAE01009663">
    <property type="protein sequence ID" value="PAV68887.1"/>
    <property type="molecule type" value="Genomic_DNA"/>
</dbReference>
<dbReference type="InterPro" id="IPR014111">
    <property type="entry name" value="T4SS_TraF-like"/>
</dbReference>
<protein>
    <recommendedName>
        <fullName evidence="4">Conjugal transfer protein TraF</fullName>
    </recommendedName>
</protein>
<keyword evidence="3" id="KW-1185">Reference proteome</keyword>
<evidence type="ECO:0000313" key="2">
    <source>
        <dbReference type="EMBL" id="PAV68887.1"/>
    </source>
</evidence>
<reference evidence="2 3" key="1">
    <citation type="journal article" date="2017" name="Curr. Biol.">
        <title>Genome architecture and evolution of a unichromosomal asexual nematode.</title>
        <authorList>
            <person name="Fradin H."/>
            <person name="Zegar C."/>
            <person name="Gutwein M."/>
            <person name="Lucas J."/>
            <person name="Kovtun M."/>
            <person name="Corcoran D."/>
            <person name="Baugh L.R."/>
            <person name="Kiontke K."/>
            <person name="Gunsalus K."/>
            <person name="Fitch D.H."/>
            <person name="Piano F."/>
        </authorList>
    </citation>
    <scope>NUCLEOTIDE SEQUENCE [LARGE SCALE GENOMIC DNA]</scope>
    <source>
        <strain evidence="2">PF1309</strain>
    </source>
</reference>
<organism evidence="2 3">
    <name type="scientific">Diploscapter pachys</name>
    <dbReference type="NCBI Taxonomy" id="2018661"/>
    <lineage>
        <taxon>Eukaryota</taxon>
        <taxon>Metazoa</taxon>
        <taxon>Ecdysozoa</taxon>
        <taxon>Nematoda</taxon>
        <taxon>Chromadorea</taxon>
        <taxon>Rhabditida</taxon>
        <taxon>Rhabditina</taxon>
        <taxon>Rhabditomorpha</taxon>
        <taxon>Rhabditoidea</taxon>
        <taxon>Rhabditidae</taxon>
        <taxon>Diploscapter</taxon>
    </lineage>
</organism>
<feature type="compositionally biased region" description="Low complexity" evidence="1">
    <location>
        <begin position="41"/>
        <end position="54"/>
    </location>
</feature>
<dbReference type="STRING" id="2018661.A0A2A2K4H7"/>
<dbReference type="InterPro" id="IPR039555">
    <property type="entry name" value="TraF/TrbB"/>
</dbReference>
<sequence>MVTSPASADTGEVAGDDDFYCRERRLGQWFYCNKPRPKPRSPSAQTPAPQASASERLASITKELDELKARAILEPSEENVIAYVRYQREQLDRATTFSDTWQRALWQNPDIDYTLQRPVSTVGKRAWTDTRKADRDTVMNRLGERYGMFYFFAQSCAACEVFGPILRSVAASHRMAVMAVSMDGGPSKDFPNYVVDSGQRARMGVPGNATPALVLFDTVTRRTVPIGFGILSADDISERIFALTNTKVGSDY</sequence>
<comment type="caution">
    <text evidence="2">The sequence shown here is derived from an EMBL/GenBank/DDBJ whole genome shotgun (WGS) entry which is preliminary data.</text>
</comment>
<evidence type="ECO:0000313" key="3">
    <source>
        <dbReference type="Proteomes" id="UP000218231"/>
    </source>
</evidence>
<name>A0A2A2K4H7_9BILA</name>
<dbReference type="AlphaFoldDB" id="A0A2A2K4H7"/>
<accession>A0A2A2K4H7</accession>
<evidence type="ECO:0000256" key="1">
    <source>
        <dbReference type="SAM" id="MobiDB-lite"/>
    </source>
</evidence>
<feature type="region of interest" description="Disordered" evidence="1">
    <location>
        <begin position="32"/>
        <end position="54"/>
    </location>
</feature>
<dbReference type="OrthoDB" id="10301565at2759"/>
<dbReference type="Pfam" id="PF13728">
    <property type="entry name" value="TraF"/>
    <property type="match status" value="1"/>
</dbReference>
<dbReference type="NCBIfam" id="TIGR02740">
    <property type="entry name" value="TraF-like"/>
    <property type="match status" value="1"/>
</dbReference>
<dbReference type="Proteomes" id="UP000218231">
    <property type="component" value="Unassembled WGS sequence"/>
</dbReference>
<dbReference type="InterPro" id="IPR036249">
    <property type="entry name" value="Thioredoxin-like_sf"/>
</dbReference>
<dbReference type="SUPFAM" id="SSF52833">
    <property type="entry name" value="Thioredoxin-like"/>
    <property type="match status" value="1"/>
</dbReference>
<gene>
    <name evidence="2" type="ORF">WR25_25993</name>
</gene>
<proteinExistence type="predicted"/>
<evidence type="ECO:0008006" key="4">
    <source>
        <dbReference type="Google" id="ProtNLM"/>
    </source>
</evidence>